<sequence length="95" mass="10480">MFGCCVSRISGAEQEVYSNQGRAKDFCGPVRTCPYTFFTGTAYTNKKRKRVFLDWPSINDFSSFKTCPLSIDLALCDGIGGCRSWMGADGGLLEQ</sequence>
<dbReference type="AlphaFoldDB" id="A0A915I276"/>
<dbReference type="WBParaSite" id="nRc.2.0.1.t08237-RA">
    <property type="protein sequence ID" value="nRc.2.0.1.t08237-RA"/>
    <property type="gene ID" value="nRc.2.0.1.g08237"/>
</dbReference>
<reference evidence="2" key="1">
    <citation type="submission" date="2022-11" db="UniProtKB">
        <authorList>
            <consortium name="WormBaseParasite"/>
        </authorList>
    </citation>
    <scope>IDENTIFICATION</scope>
</reference>
<dbReference type="Proteomes" id="UP000887565">
    <property type="component" value="Unplaced"/>
</dbReference>
<evidence type="ECO:0000313" key="1">
    <source>
        <dbReference type="Proteomes" id="UP000887565"/>
    </source>
</evidence>
<protein>
    <submittedName>
        <fullName evidence="2">Uncharacterized protein</fullName>
    </submittedName>
</protein>
<organism evidence="1 2">
    <name type="scientific">Romanomermis culicivorax</name>
    <name type="common">Nematode worm</name>
    <dbReference type="NCBI Taxonomy" id="13658"/>
    <lineage>
        <taxon>Eukaryota</taxon>
        <taxon>Metazoa</taxon>
        <taxon>Ecdysozoa</taxon>
        <taxon>Nematoda</taxon>
        <taxon>Enoplea</taxon>
        <taxon>Dorylaimia</taxon>
        <taxon>Mermithida</taxon>
        <taxon>Mermithoidea</taxon>
        <taxon>Mermithidae</taxon>
        <taxon>Romanomermis</taxon>
    </lineage>
</organism>
<accession>A0A915I276</accession>
<evidence type="ECO:0000313" key="2">
    <source>
        <dbReference type="WBParaSite" id="nRc.2.0.1.t08237-RA"/>
    </source>
</evidence>
<keyword evidence="1" id="KW-1185">Reference proteome</keyword>
<proteinExistence type="predicted"/>
<name>A0A915I276_ROMCU</name>